<dbReference type="Gene3D" id="3.30.1540.20">
    <property type="entry name" value="MutL, C-terminal domain, dimerisation subdomain"/>
    <property type="match status" value="2"/>
</dbReference>
<dbReference type="PANTHER" id="PTHR10073:SF52">
    <property type="entry name" value="MISMATCH REPAIR ENDONUCLEASE PMS2"/>
    <property type="match status" value="1"/>
</dbReference>
<dbReference type="GO" id="GO:0016887">
    <property type="term" value="F:ATP hydrolysis activity"/>
    <property type="evidence" value="ECO:0007669"/>
    <property type="project" value="InterPro"/>
</dbReference>
<dbReference type="GO" id="GO:0061982">
    <property type="term" value="P:meiosis I cell cycle process"/>
    <property type="evidence" value="ECO:0007669"/>
    <property type="project" value="UniProtKB-ARBA"/>
</dbReference>
<dbReference type="EMBL" id="JAKWBI020000053">
    <property type="protein sequence ID" value="KAJ2904469.1"/>
    <property type="molecule type" value="Genomic_DNA"/>
</dbReference>
<evidence type="ECO:0000259" key="5">
    <source>
        <dbReference type="SMART" id="SM01340"/>
    </source>
</evidence>
<evidence type="ECO:0000256" key="3">
    <source>
        <dbReference type="SAM" id="MobiDB-lite"/>
    </source>
</evidence>
<feature type="compositionally biased region" description="Polar residues" evidence="3">
    <location>
        <begin position="434"/>
        <end position="457"/>
    </location>
</feature>
<dbReference type="InterPro" id="IPR020568">
    <property type="entry name" value="Ribosomal_Su5_D2-typ_SF"/>
</dbReference>
<evidence type="ECO:0000313" key="7">
    <source>
        <dbReference type="Proteomes" id="UP001201980"/>
    </source>
</evidence>
<dbReference type="Proteomes" id="UP001201980">
    <property type="component" value="Unassembled WGS sequence"/>
</dbReference>
<feature type="compositionally biased region" description="Acidic residues" evidence="3">
    <location>
        <begin position="785"/>
        <end position="802"/>
    </location>
</feature>
<feature type="compositionally biased region" description="Acidic residues" evidence="3">
    <location>
        <begin position="735"/>
        <end position="747"/>
    </location>
</feature>
<dbReference type="NCBIfam" id="TIGR00585">
    <property type="entry name" value="mutl"/>
    <property type="match status" value="1"/>
</dbReference>
<dbReference type="CDD" id="cd03484">
    <property type="entry name" value="MutL_Trans_hPMS_2_like"/>
    <property type="match status" value="1"/>
</dbReference>
<dbReference type="InterPro" id="IPR002099">
    <property type="entry name" value="MutL/Mlh/PMS"/>
</dbReference>
<dbReference type="GO" id="GO:0005524">
    <property type="term" value="F:ATP binding"/>
    <property type="evidence" value="ECO:0007669"/>
    <property type="project" value="InterPro"/>
</dbReference>
<keyword evidence="2" id="KW-0227">DNA damage</keyword>
<accession>A0AAD5RUG3</accession>
<dbReference type="InterPro" id="IPR037198">
    <property type="entry name" value="MutL_C_sf"/>
</dbReference>
<dbReference type="FunFam" id="3.30.565.10:FF:000014">
    <property type="entry name" value="Mismatch repair endonuclease pms1, putative"/>
    <property type="match status" value="1"/>
</dbReference>
<dbReference type="SMART" id="SM00853">
    <property type="entry name" value="MutL_C"/>
    <property type="match status" value="1"/>
</dbReference>
<dbReference type="Pfam" id="PF08676">
    <property type="entry name" value="MutL_C"/>
    <property type="match status" value="1"/>
</dbReference>
<dbReference type="Pfam" id="PF01119">
    <property type="entry name" value="DNA_mis_repair"/>
    <property type="match status" value="1"/>
</dbReference>
<dbReference type="InterPro" id="IPR014762">
    <property type="entry name" value="DNA_mismatch_repair_CS"/>
</dbReference>
<dbReference type="SUPFAM" id="SSF54211">
    <property type="entry name" value="Ribosomal protein S5 domain 2-like"/>
    <property type="match status" value="1"/>
</dbReference>
<dbReference type="PANTHER" id="PTHR10073">
    <property type="entry name" value="DNA MISMATCH REPAIR PROTEIN MLH, PMS, MUTL"/>
    <property type="match status" value="1"/>
</dbReference>
<dbReference type="InterPro" id="IPR042120">
    <property type="entry name" value="MutL_C_dimsub"/>
</dbReference>
<feature type="region of interest" description="Disordered" evidence="3">
    <location>
        <begin position="397"/>
        <end position="818"/>
    </location>
</feature>
<dbReference type="Gene3D" id="3.30.565.10">
    <property type="entry name" value="Histidine kinase-like ATPase, C-terminal domain"/>
    <property type="match status" value="1"/>
</dbReference>
<dbReference type="AlphaFoldDB" id="A0AAD5RUG3"/>
<dbReference type="GO" id="GO:0006298">
    <property type="term" value="P:mismatch repair"/>
    <property type="evidence" value="ECO:0007669"/>
    <property type="project" value="InterPro"/>
</dbReference>
<feature type="compositionally biased region" description="Acidic residues" evidence="3">
    <location>
        <begin position="710"/>
        <end position="727"/>
    </location>
</feature>
<evidence type="ECO:0000256" key="1">
    <source>
        <dbReference type="ARBA" id="ARBA00006082"/>
    </source>
</evidence>
<dbReference type="GO" id="GO:0032389">
    <property type="term" value="C:MutLalpha complex"/>
    <property type="evidence" value="ECO:0007669"/>
    <property type="project" value="TreeGrafter"/>
</dbReference>
<feature type="compositionally biased region" description="Low complexity" evidence="3">
    <location>
        <begin position="600"/>
        <end position="610"/>
    </location>
</feature>
<name>A0AAD5RUG3_9PEZI</name>
<feature type="compositionally biased region" description="Polar residues" evidence="3">
    <location>
        <begin position="397"/>
        <end position="415"/>
    </location>
</feature>
<reference evidence="6" key="1">
    <citation type="submission" date="2022-07" db="EMBL/GenBank/DDBJ databases">
        <title>Draft genome sequence of Zalerion maritima ATCC 34329, a (micro)plastics degrading marine fungus.</title>
        <authorList>
            <person name="Paco A."/>
            <person name="Goncalves M.F.M."/>
            <person name="Rocha-Santos T.A.P."/>
            <person name="Alves A."/>
        </authorList>
    </citation>
    <scope>NUCLEOTIDE SEQUENCE</scope>
    <source>
        <strain evidence="6">ATCC 34329</strain>
    </source>
</reference>
<evidence type="ECO:0008006" key="8">
    <source>
        <dbReference type="Google" id="ProtNLM"/>
    </source>
</evidence>
<dbReference type="InterPro" id="IPR013507">
    <property type="entry name" value="DNA_mismatch_S5_2-like"/>
</dbReference>
<protein>
    <recommendedName>
        <fullName evidence="8">PMS1</fullName>
    </recommendedName>
</protein>
<evidence type="ECO:0000313" key="6">
    <source>
        <dbReference type="EMBL" id="KAJ2904469.1"/>
    </source>
</evidence>
<dbReference type="InterPro" id="IPR014790">
    <property type="entry name" value="MutL_C"/>
</dbReference>
<feature type="compositionally biased region" description="Polar residues" evidence="3">
    <location>
        <begin position="636"/>
        <end position="646"/>
    </location>
</feature>
<dbReference type="PROSITE" id="PS00058">
    <property type="entry name" value="DNA_MISMATCH_REPAIR_1"/>
    <property type="match status" value="1"/>
</dbReference>
<feature type="compositionally biased region" description="Acidic residues" evidence="3">
    <location>
        <begin position="513"/>
        <end position="522"/>
    </location>
</feature>
<feature type="compositionally biased region" description="Basic and acidic residues" evidence="3">
    <location>
        <begin position="751"/>
        <end position="761"/>
    </location>
</feature>
<feature type="compositionally biased region" description="Basic and acidic residues" evidence="3">
    <location>
        <begin position="558"/>
        <end position="571"/>
    </location>
</feature>
<dbReference type="InterPro" id="IPR014721">
    <property type="entry name" value="Ribsml_uS5_D2-typ_fold_subgr"/>
</dbReference>
<dbReference type="GO" id="GO:0030983">
    <property type="term" value="F:mismatched DNA binding"/>
    <property type="evidence" value="ECO:0007669"/>
    <property type="project" value="InterPro"/>
</dbReference>
<evidence type="ECO:0000256" key="2">
    <source>
        <dbReference type="ARBA" id="ARBA00022763"/>
    </source>
</evidence>
<dbReference type="InterPro" id="IPR042121">
    <property type="entry name" value="MutL_C_regsub"/>
</dbReference>
<feature type="domain" description="MutL C-terminal dimerisation" evidence="4">
    <location>
        <begin position="955"/>
        <end position="1184"/>
    </location>
</feature>
<evidence type="ECO:0000259" key="4">
    <source>
        <dbReference type="SMART" id="SM00853"/>
    </source>
</evidence>
<dbReference type="InterPro" id="IPR036890">
    <property type="entry name" value="HATPase_C_sf"/>
</dbReference>
<dbReference type="GO" id="GO:0140664">
    <property type="term" value="F:ATP-dependent DNA damage sensor activity"/>
    <property type="evidence" value="ECO:0007669"/>
    <property type="project" value="InterPro"/>
</dbReference>
<comment type="similarity">
    <text evidence="1">Belongs to the DNA mismatch repair MutL/HexB family.</text>
</comment>
<dbReference type="FunFam" id="3.30.230.10:FF:000120">
    <property type="entry name" value="Mismatch repair endonuclease PMS2"/>
    <property type="match status" value="1"/>
</dbReference>
<dbReference type="SMART" id="SM01340">
    <property type="entry name" value="DNA_mis_repair"/>
    <property type="match status" value="1"/>
</dbReference>
<organism evidence="6 7">
    <name type="scientific">Zalerion maritima</name>
    <dbReference type="NCBI Taxonomy" id="339359"/>
    <lineage>
        <taxon>Eukaryota</taxon>
        <taxon>Fungi</taxon>
        <taxon>Dikarya</taxon>
        <taxon>Ascomycota</taxon>
        <taxon>Pezizomycotina</taxon>
        <taxon>Sordariomycetes</taxon>
        <taxon>Lulworthiomycetidae</taxon>
        <taxon>Lulworthiales</taxon>
        <taxon>Lulworthiaceae</taxon>
        <taxon>Zalerion</taxon>
    </lineage>
</organism>
<dbReference type="SUPFAM" id="SSF118116">
    <property type="entry name" value="DNA mismatch repair protein MutL"/>
    <property type="match status" value="2"/>
</dbReference>
<dbReference type="Pfam" id="PF13589">
    <property type="entry name" value="HATPase_c_3"/>
    <property type="match status" value="1"/>
</dbReference>
<feature type="domain" description="DNA mismatch repair protein S5" evidence="5">
    <location>
        <begin position="217"/>
        <end position="361"/>
    </location>
</feature>
<gene>
    <name evidence="6" type="ORF">MKZ38_008000</name>
</gene>
<dbReference type="InterPro" id="IPR038973">
    <property type="entry name" value="MutL/Mlh/Pms-like"/>
</dbReference>
<feature type="compositionally biased region" description="Basic and acidic residues" evidence="3">
    <location>
        <begin position="501"/>
        <end position="510"/>
    </location>
</feature>
<feature type="region of interest" description="Disordered" evidence="3">
    <location>
        <begin position="1117"/>
        <end position="1157"/>
    </location>
</feature>
<dbReference type="SUPFAM" id="SSF55874">
    <property type="entry name" value="ATPase domain of HSP90 chaperone/DNA topoisomerase II/histidine kinase"/>
    <property type="match status" value="1"/>
</dbReference>
<dbReference type="CDD" id="cd16926">
    <property type="entry name" value="HATPase_MutL-MLH-PMS-like"/>
    <property type="match status" value="1"/>
</dbReference>
<feature type="compositionally biased region" description="Basic and acidic residues" evidence="3">
    <location>
        <begin position="1131"/>
        <end position="1151"/>
    </location>
</feature>
<keyword evidence="7" id="KW-1185">Reference proteome</keyword>
<comment type="caution">
    <text evidence="6">The sequence shown here is derived from an EMBL/GenBank/DDBJ whole genome shotgun (WGS) entry which is preliminary data.</text>
</comment>
<dbReference type="Gene3D" id="3.30.1370.100">
    <property type="entry name" value="MutL, C-terminal domain, regulatory subdomain"/>
    <property type="match status" value="2"/>
</dbReference>
<dbReference type="Gene3D" id="3.30.230.10">
    <property type="match status" value="1"/>
</dbReference>
<sequence length="1272" mass="139870">MATIKAIDGRSVHQIQSGQVIIDLCSVVKELVENSFDAGATSVEVKFKNQGLDMIEVQDNGSGIAPDNFETVALKHYTSKLSTYADLDTLETFGFRGEALASLCALSKFTITTCLPSDVPKGSKLGFDMTGKLTGRGVVASQKGTTVAVEKLFHNLPVRRRELERNIKREWGKVIALLNQYACIRTGVKFTVSQQPNRGKRIVMFSTKGNPSTRENLINVFGAKTLTCLIPLDLKLEIEPTTRGPRYLMSKKPSDGADGMTTEVKIVGHVSRPSPGEGRNTPDRQMFYVNGRPCGLPQFAKIFNETYRSYAPSQSPFIFADIKLDTHLYDVNVSPDKRTILLHDQGKMLSSLRDALVDLFESQTQTVPVSQPKLSRHLTPFKKPGIFSKDFPATGGAMSSSLARTPLSRDTSTNAKEGGCGDDEDDATHVASIRQFTSGTFPNTNMNNKPLSTTYSSHLAHKKAVSSPEDPKDISDKSSAPSKPSEDDVTPVYGADSNANEEEKSEKEASAESPEEAEEDVPEPPAENLEPKKPHPSPLPIRSDKDFVRLQASQTPQRIKDFHARLAEMRNHTGSLYQQNEEEGEARSSSSPQPPPIPSVSPQGKQQVSGSSGGAYSCMSRAPKRPTQEVPASITIGDSTVTTMIGSQAKRLKLGDSSTQAKPVKKKKKPLSSTAPLPSFGGRLSQMFAAAAAKPAADSGSLRATRGASEDAEEDEEAGSEMDVDEEEGKRETNDGDDEIEESDDDSLFVSDRRNRPRDVPMEIDESEEPPSPPLNAQSPHEDESHIDEDVDDGEEEEEVVEDLPLPGNSSDEADDFIPDELKKQKEEARVEQLIAQAEATSASALDADSNEFALKRGESLTKPARNAQRKKNSTVHLVQKVKTDEDEVMALMDTMNESLGMMPEDYHARRRQRELAEDLNNGTKVRDDDNDEVEGEAKLDSLIIDKSDFEKMKIVGQFNLGFIIALRQGEKEDPIAISSASRSSNPDFPSTIQSVATQKIPNKRTEDDLFIIDQHASDEKYNFERLQSSTIVASQRLVNPKQLDLTALEEEIILSNIPALEANGFQVHVDASGDVPVGRRVQLLCLPLSKEVTFGVDDFEELVALLEESGGVLDGAYESNSQGSLGPLDTRSEGEDEKANEPVGNKKDTLDPSLLHKIPRPSKVRKMFAMRACRSSVMIGRALTKGQMTKLVRQMGGMDKPWNCPHGRPTMRHLTGLGAWERRVSELDEEGWYGDGSDRDGYGGYGEKVDWGLYWRRIQRENEKERRGNGR</sequence>
<proteinExistence type="inferred from homology"/>